<name>A0ACB8ELN5_9SAUR</name>
<keyword evidence="2" id="KW-1185">Reference proteome</keyword>
<comment type="caution">
    <text evidence="1">The sequence shown here is derived from an EMBL/GenBank/DDBJ whole genome shotgun (WGS) entry which is preliminary data.</text>
</comment>
<accession>A0ACB8ELN5</accession>
<dbReference type="EMBL" id="CM037616">
    <property type="protein sequence ID" value="KAH7993405.1"/>
    <property type="molecule type" value="Genomic_DNA"/>
</dbReference>
<dbReference type="Proteomes" id="UP000827872">
    <property type="component" value="Linkage Group LG03"/>
</dbReference>
<evidence type="ECO:0000313" key="2">
    <source>
        <dbReference type="Proteomes" id="UP000827872"/>
    </source>
</evidence>
<reference evidence="1" key="1">
    <citation type="submission" date="2021-08" db="EMBL/GenBank/DDBJ databases">
        <title>The first chromosome-level gecko genome reveals the dynamic sex chromosomes of Neotropical dwarf geckos (Sphaerodactylidae: Sphaerodactylus).</title>
        <authorList>
            <person name="Pinto B.J."/>
            <person name="Keating S.E."/>
            <person name="Gamble T."/>
        </authorList>
    </citation>
    <scope>NUCLEOTIDE SEQUENCE</scope>
    <source>
        <strain evidence="1">TG3544</strain>
    </source>
</reference>
<protein>
    <submittedName>
        <fullName evidence="1">Uncharacterized protein</fullName>
    </submittedName>
</protein>
<gene>
    <name evidence="1" type="ORF">K3G42_030915</name>
</gene>
<sequence>MNAGFNQGVKLCNQTVGTGCAIQEMDMPLEGSVAVPRPELLQLPVSAPQLCELRTAVSCFAEETVTLLSANGLLSQSLLRTPAAAAAQPKEPGGPSNTTRRKREFTPDERKDDGYWDKRKKNNEAAKRSREKRRVSDLALEGRVLTLLEENARLKAELLALKFRFGLIRDPVEPSGPVVPAASEPHRPVPTPQHYPPALEIPRYACPFRPEPPASSEDSGFSTPGSSSMGSPVFFEERDRPEEGIMYDGHCLVPDPSEDGADLGRVSRYDTGESVKGLPHKLRFKMAGGSEDMAGEPAGHYPPSPLVGAWRGPGAREEQRNAGAAPAGTAAFDGCCEMGASPAHLAPVQGSGYQTENSSLRNQLASLSAEVAQLKKLFSEQILIKMN</sequence>
<proteinExistence type="predicted"/>
<evidence type="ECO:0000313" key="1">
    <source>
        <dbReference type="EMBL" id="KAH7993405.1"/>
    </source>
</evidence>
<organism evidence="1 2">
    <name type="scientific">Sphaerodactylus townsendi</name>
    <dbReference type="NCBI Taxonomy" id="933632"/>
    <lineage>
        <taxon>Eukaryota</taxon>
        <taxon>Metazoa</taxon>
        <taxon>Chordata</taxon>
        <taxon>Craniata</taxon>
        <taxon>Vertebrata</taxon>
        <taxon>Euteleostomi</taxon>
        <taxon>Lepidosauria</taxon>
        <taxon>Squamata</taxon>
        <taxon>Bifurcata</taxon>
        <taxon>Gekkota</taxon>
        <taxon>Sphaerodactylidae</taxon>
        <taxon>Sphaerodactylus</taxon>
    </lineage>
</organism>